<accession>A0A9X4NUE3</accession>
<dbReference type="AlphaFoldDB" id="A0A9X4NUE3"/>
<feature type="transmembrane region" description="Helical" evidence="1">
    <location>
        <begin position="5"/>
        <end position="25"/>
    </location>
</feature>
<gene>
    <name evidence="2" type="ORF">H010_14736</name>
</gene>
<protein>
    <recommendedName>
        <fullName evidence="4">YggT family protein</fullName>
    </recommendedName>
</protein>
<keyword evidence="1" id="KW-1133">Transmembrane helix</keyword>
<organism evidence="2 3">
    <name type="scientific">Hydrogenophaga taeniospiralis CCUG 15921</name>
    <dbReference type="NCBI Taxonomy" id="1281780"/>
    <lineage>
        <taxon>Bacteria</taxon>
        <taxon>Pseudomonadati</taxon>
        <taxon>Pseudomonadota</taxon>
        <taxon>Betaproteobacteria</taxon>
        <taxon>Burkholderiales</taxon>
        <taxon>Comamonadaceae</taxon>
        <taxon>Hydrogenophaga</taxon>
    </lineage>
</organism>
<dbReference type="InterPro" id="IPR003425">
    <property type="entry name" value="CCB3/YggT"/>
</dbReference>
<keyword evidence="3" id="KW-1185">Reference proteome</keyword>
<evidence type="ECO:0000256" key="1">
    <source>
        <dbReference type="SAM" id="Phobius"/>
    </source>
</evidence>
<keyword evidence="1" id="KW-0472">Membrane</keyword>
<feature type="transmembrane region" description="Helical" evidence="1">
    <location>
        <begin position="157"/>
        <end position="182"/>
    </location>
</feature>
<dbReference type="Proteomes" id="UP001152876">
    <property type="component" value="Unassembled WGS sequence"/>
</dbReference>
<dbReference type="RefSeq" id="WP_068166099.1">
    <property type="nucleotide sequence ID" value="NZ_AOGK01000012.1"/>
</dbReference>
<keyword evidence="1" id="KW-0812">Transmembrane</keyword>
<reference evidence="2" key="1">
    <citation type="submission" date="2013-01" db="EMBL/GenBank/DDBJ databases">
        <title>Genome draft of Hydrogenophaga taeniospiralis 2K1.</title>
        <authorList>
            <person name="Gomila M."/>
            <person name="Lalucat J."/>
        </authorList>
    </citation>
    <scope>NUCLEOTIDE SEQUENCE</scope>
    <source>
        <strain evidence="2">CCUG 15921</strain>
    </source>
</reference>
<dbReference type="OrthoDB" id="9806665at2"/>
<dbReference type="EMBL" id="AOGK01000012">
    <property type="protein sequence ID" value="MDG5976521.1"/>
    <property type="molecule type" value="Genomic_DNA"/>
</dbReference>
<dbReference type="Pfam" id="PF02325">
    <property type="entry name" value="CCB3_YggT"/>
    <property type="match status" value="2"/>
</dbReference>
<evidence type="ECO:0000313" key="3">
    <source>
        <dbReference type="Proteomes" id="UP001152876"/>
    </source>
</evidence>
<proteinExistence type="predicted"/>
<evidence type="ECO:0000313" key="2">
    <source>
        <dbReference type="EMBL" id="MDG5976521.1"/>
    </source>
</evidence>
<sequence length="183" mass="20023">MRIVYFLLDTLFFFLVAAALLRAWMNHLRVHMSAQPGRLAIAVTNWLVAPVRRVLPRSLAQSRVDWGSLMAALLLALAYGGIWMMLAMAQSPVSASPAALVLAIPVMAVKFLLRTLLQGLMVLLLAYAVLSWVQPHSPVLVTLDRLCAPILRPVRRVVPMVGGVDLSVLVLVILLQVGLMLLG</sequence>
<name>A0A9X4NUE3_9BURK</name>
<comment type="caution">
    <text evidence="2">The sequence shown here is derived from an EMBL/GenBank/DDBJ whole genome shotgun (WGS) entry which is preliminary data.</text>
</comment>
<dbReference type="GO" id="GO:0016020">
    <property type="term" value="C:membrane"/>
    <property type="evidence" value="ECO:0007669"/>
    <property type="project" value="InterPro"/>
</dbReference>
<evidence type="ECO:0008006" key="4">
    <source>
        <dbReference type="Google" id="ProtNLM"/>
    </source>
</evidence>
<feature type="transmembrane region" description="Helical" evidence="1">
    <location>
        <begin position="120"/>
        <end position="137"/>
    </location>
</feature>